<organism evidence="5 6">
    <name type="scientific">Achromobacter insuavis AXX-A</name>
    <dbReference type="NCBI Taxonomy" id="1003200"/>
    <lineage>
        <taxon>Bacteria</taxon>
        <taxon>Pseudomonadati</taxon>
        <taxon>Pseudomonadota</taxon>
        <taxon>Betaproteobacteria</taxon>
        <taxon>Burkholderiales</taxon>
        <taxon>Alcaligenaceae</taxon>
        <taxon>Achromobacter</taxon>
    </lineage>
</organism>
<evidence type="ECO:0000256" key="2">
    <source>
        <dbReference type="ARBA" id="ARBA00023125"/>
    </source>
</evidence>
<gene>
    <name evidence="5" type="ORF">AXXA_24495</name>
</gene>
<dbReference type="eggNOG" id="COG2207">
    <property type="taxonomic scope" value="Bacteria"/>
</dbReference>
<accession>F7T7F7</accession>
<dbReference type="PROSITE" id="PS01124">
    <property type="entry name" value="HTH_ARAC_FAMILY_2"/>
    <property type="match status" value="1"/>
</dbReference>
<evidence type="ECO:0000313" key="5">
    <source>
        <dbReference type="EMBL" id="EGP43743.1"/>
    </source>
</evidence>
<dbReference type="Pfam" id="PF12833">
    <property type="entry name" value="HTH_18"/>
    <property type="match status" value="1"/>
</dbReference>
<dbReference type="InterPro" id="IPR018060">
    <property type="entry name" value="HTH_AraC"/>
</dbReference>
<protein>
    <submittedName>
        <fullName evidence="5">Transcriptional regulator, AraC family protein</fullName>
    </submittedName>
</protein>
<dbReference type="Gene3D" id="1.10.10.60">
    <property type="entry name" value="Homeodomain-like"/>
    <property type="match status" value="1"/>
</dbReference>
<dbReference type="AlphaFoldDB" id="F7T7F7"/>
<feature type="domain" description="HTH araC/xylS-type" evidence="4">
    <location>
        <begin position="234"/>
        <end position="335"/>
    </location>
</feature>
<dbReference type="PANTHER" id="PTHR47893">
    <property type="entry name" value="REGULATORY PROTEIN PCHR"/>
    <property type="match status" value="1"/>
</dbReference>
<dbReference type="HOGENOM" id="CLU_052345_1_1_4"/>
<name>F7T7F7_9BURK</name>
<dbReference type="InterPro" id="IPR009057">
    <property type="entry name" value="Homeodomain-like_sf"/>
</dbReference>
<evidence type="ECO:0000259" key="4">
    <source>
        <dbReference type="PROSITE" id="PS01124"/>
    </source>
</evidence>
<dbReference type="SUPFAM" id="SSF46689">
    <property type="entry name" value="Homeodomain-like"/>
    <property type="match status" value="2"/>
</dbReference>
<evidence type="ECO:0000256" key="1">
    <source>
        <dbReference type="ARBA" id="ARBA00023015"/>
    </source>
</evidence>
<evidence type="ECO:0000256" key="3">
    <source>
        <dbReference type="ARBA" id="ARBA00023163"/>
    </source>
</evidence>
<dbReference type="PANTHER" id="PTHR47893:SF1">
    <property type="entry name" value="REGULATORY PROTEIN PCHR"/>
    <property type="match status" value="1"/>
</dbReference>
<dbReference type="GO" id="GO:0043565">
    <property type="term" value="F:sequence-specific DNA binding"/>
    <property type="evidence" value="ECO:0007669"/>
    <property type="project" value="InterPro"/>
</dbReference>
<keyword evidence="2" id="KW-0238">DNA-binding</keyword>
<comment type="caution">
    <text evidence="5">The sequence shown here is derived from an EMBL/GenBank/DDBJ whole genome shotgun (WGS) entry which is preliminary data.</text>
</comment>
<dbReference type="EMBL" id="AFRQ01000110">
    <property type="protein sequence ID" value="EGP43743.1"/>
    <property type="molecule type" value="Genomic_DNA"/>
</dbReference>
<dbReference type="InterPro" id="IPR018062">
    <property type="entry name" value="HTH_AraC-typ_CS"/>
</dbReference>
<dbReference type="PROSITE" id="PS00041">
    <property type="entry name" value="HTH_ARAC_FAMILY_1"/>
    <property type="match status" value="1"/>
</dbReference>
<dbReference type="RefSeq" id="WP_006394867.1">
    <property type="nucleotide sequence ID" value="NZ_GL982453.1"/>
</dbReference>
<sequence length="347" mass="38092">MGWLLAIAHRAMHSAPASAPCTERRFGDIASDWGYGGRVDAAHLSDTPPEERVVAQGRIQMATTVCGVRMCASDLLATRNHVRRADVGRSLTVYAMLDGPALEWRHGPASRPRRGAAQAAVLAVHDEARMTETQQAGQRSHCLVVQVTPETLADAALADQVQASLRRTVVRPLPAPARLRALAADLLAPRPAGAVSRLFLESCALELLARGLQGLDDDAIDAAADTRLHPQDRQRMLRVRDRLLAEPGHPHRLAELARDAGVSISTLKQKFPLVAGAPVFEYLRQLRLERARRGLLHEGWSVKQAAFYAGYRHPTNFATAYRRRFGVAPRSASACGWPRAQHRWLRA</sequence>
<evidence type="ECO:0000313" key="6">
    <source>
        <dbReference type="Proteomes" id="UP000004853"/>
    </source>
</evidence>
<dbReference type="InterPro" id="IPR053142">
    <property type="entry name" value="PchR_regulatory_protein"/>
</dbReference>
<proteinExistence type="predicted"/>
<keyword evidence="3" id="KW-0804">Transcription</keyword>
<dbReference type="GO" id="GO:0003700">
    <property type="term" value="F:DNA-binding transcription factor activity"/>
    <property type="evidence" value="ECO:0007669"/>
    <property type="project" value="InterPro"/>
</dbReference>
<dbReference type="PATRIC" id="fig|1003200.3.peg.4850"/>
<keyword evidence="1" id="KW-0805">Transcription regulation</keyword>
<dbReference type="Proteomes" id="UP000004853">
    <property type="component" value="Unassembled WGS sequence"/>
</dbReference>
<dbReference type="SMART" id="SM00342">
    <property type="entry name" value="HTH_ARAC"/>
    <property type="match status" value="1"/>
</dbReference>
<reference evidence="5 6" key="1">
    <citation type="submission" date="2011-06" db="EMBL/GenBank/DDBJ databases">
        <authorList>
            <person name="Bador J."/>
            <person name="Amoureux L."/>
            <person name="Neuwirth C."/>
        </authorList>
    </citation>
    <scope>NUCLEOTIDE SEQUENCE [LARGE SCALE GENOMIC DNA]</scope>
    <source>
        <strain evidence="5 6">AXX-A</strain>
    </source>
</reference>